<dbReference type="SUPFAM" id="SSF81301">
    <property type="entry name" value="Nucleotidyltransferase"/>
    <property type="match status" value="1"/>
</dbReference>
<comment type="caution">
    <text evidence="1">The sequence shown here is derived from an EMBL/GenBank/DDBJ whole genome shotgun (WGS) entry which is preliminary data.</text>
</comment>
<organism evidence="1 2">
    <name type="scientific">Xanthocytophaga flava</name>
    <dbReference type="NCBI Taxonomy" id="3048013"/>
    <lineage>
        <taxon>Bacteria</taxon>
        <taxon>Pseudomonadati</taxon>
        <taxon>Bacteroidota</taxon>
        <taxon>Cytophagia</taxon>
        <taxon>Cytophagales</taxon>
        <taxon>Rhodocytophagaceae</taxon>
        <taxon>Xanthocytophaga</taxon>
    </lineage>
</organism>
<accession>A0AAE3U9Q4</accession>
<evidence type="ECO:0000313" key="2">
    <source>
        <dbReference type="Proteomes" id="UP001241110"/>
    </source>
</evidence>
<sequence length="250" mass="29627">MVKCKVTEEEKRTAEKFYKEALTMLNEAGLSYLVGGAFALQQYTGIYRDTKDLDIFCKSSEYPKILKHFSSMGYHTEITDSRWLAKVYFHDDYFMDIIYNTVNNICTVDDSWMENSYAGEFCGVPVQFLSAEELFWCKIYVQNRERFDGADLNHLIVRYGDRLNWNRVWTHLEIHWQLLLAQLLSFQFCYPSKRDLVPQWLMEELLAKAKEQYDLPTPQQTLCLGPLIDQTQYDIDVREWNYKTITMKSV</sequence>
<dbReference type="AlphaFoldDB" id="A0AAE3U9Q4"/>
<evidence type="ECO:0000313" key="1">
    <source>
        <dbReference type="EMBL" id="MDJ1482508.1"/>
    </source>
</evidence>
<dbReference type="Proteomes" id="UP001241110">
    <property type="component" value="Unassembled WGS sequence"/>
</dbReference>
<gene>
    <name evidence="1" type="ORF">QNI16_18540</name>
</gene>
<dbReference type="Pfam" id="PF09970">
    <property type="entry name" value="DUF2204"/>
    <property type="match status" value="1"/>
</dbReference>
<dbReference type="EMBL" id="JASJOS010000008">
    <property type="protein sequence ID" value="MDJ1482508.1"/>
    <property type="molecule type" value="Genomic_DNA"/>
</dbReference>
<proteinExistence type="predicted"/>
<protein>
    <submittedName>
        <fullName evidence="1">Nucleotidyltransferase</fullName>
    </submittedName>
</protein>
<reference evidence="1" key="1">
    <citation type="submission" date="2023-05" db="EMBL/GenBank/DDBJ databases">
        <authorList>
            <person name="Zhang X."/>
        </authorList>
    </citation>
    <scope>NUCLEOTIDE SEQUENCE</scope>
    <source>
        <strain evidence="1">YF14B1</strain>
    </source>
</reference>
<name>A0AAE3U9Q4_9BACT</name>
<dbReference type="Gene3D" id="3.30.460.40">
    <property type="match status" value="1"/>
</dbReference>
<dbReference type="InterPro" id="IPR043519">
    <property type="entry name" value="NT_sf"/>
</dbReference>
<dbReference type="RefSeq" id="WP_313981743.1">
    <property type="nucleotide sequence ID" value="NZ_JASJOS010000008.1"/>
</dbReference>
<dbReference type="InterPro" id="IPR018700">
    <property type="entry name" value="DUF2204"/>
</dbReference>